<reference evidence="1" key="1">
    <citation type="submission" date="2014-11" db="EMBL/GenBank/DDBJ databases">
        <authorList>
            <person name="Amaro Gonzalez C."/>
        </authorList>
    </citation>
    <scope>NUCLEOTIDE SEQUENCE</scope>
</reference>
<name>A0A0E9XXX5_ANGAN</name>
<dbReference type="AlphaFoldDB" id="A0A0E9XXX5"/>
<dbReference type="EMBL" id="GBXM01000995">
    <property type="protein sequence ID" value="JAI07583.1"/>
    <property type="molecule type" value="Transcribed_RNA"/>
</dbReference>
<evidence type="ECO:0000313" key="1">
    <source>
        <dbReference type="EMBL" id="JAI07583.1"/>
    </source>
</evidence>
<reference evidence="1" key="2">
    <citation type="journal article" date="2015" name="Fish Shellfish Immunol.">
        <title>Early steps in the European eel (Anguilla anguilla)-Vibrio vulnificus interaction in the gills: Role of the RtxA13 toxin.</title>
        <authorList>
            <person name="Callol A."/>
            <person name="Pajuelo D."/>
            <person name="Ebbesson L."/>
            <person name="Teles M."/>
            <person name="MacKenzie S."/>
            <person name="Amaro C."/>
        </authorList>
    </citation>
    <scope>NUCLEOTIDE SEQUENCE</scope>
</reference>
<proteinExistence type="predicted"/>
<organism evidence="1">
    <name type="scientific">Anguilla anguilla</name>
    <name type="common">European freshwater eel</name>
    <name type="synonym">Muraena anguilla</name>
    <dbReference type="NCBI Taxonomy" id="7936"/>
    <lineage>
        <taxon>Eukaryota</taxon>
        <taxon>Metazoa</taxon>
        <taxon>Chordata</taxon>
        <taxon>Craniata</taxon>
        <taxon>Vertebrata</taxon>
        <taxon>Euteleostomi</taxon>
        <taxon>Actinopterygii</taxon>
        <taxon>Neopterygii</taxon>
        <taxon>Teleostei</taxon>
        <taxon>Anguilliformes</taxon>
        <taxon>Anguillidae</taxon>
        <taxon>Anguilla</taxon>
    </lineage>
</organism>
<accession>A0A0E9XXX5</accession>
<sequence>MTVNSPVSSARAVPLGPTRGPVCANCASARERKAWEASTAVRAQRSFTMAMPERSGAWRGRRVLVMLPL</sequence>
<protein>
    <submittedName>
        <fullName evidence="1">Uncharacterized protein</fullName>
    </submittedName>
</protein>